<accession>A0A9D4E3Y4</accession>
<proteinExistence type="predicted"/>
<organism evidence="1 2">
    <name type="scientific">Dreissena polymorpha</name>
    <name type="common">Zebra mussel</name>
    <name type="synonym">Mytilus polymorpha</name>
    <dbReference type="NCBI Taxonomy" id="45954"/>
    <lineage>
        <taxon>Eukaryota</taxon>
        <taxon>Metazoa</taxon>
        <taxon>Spiralia</taxon>
        <taxon>Lophotrochozoa</taxon>
        <taxon>Mollusca</taxon>
        <taxon>Bivalvia</taxon>
        <taxon>Autobranchia</taxon>
        <taxon>Heteroconchia</taxon>
        <taxon>Euheterodonta</taxon>
        <taxon>Imparidentia</taxon>
        <taxon>Neoheterodontei</taxon>
        <taxon>Myida</taxon>
        <taxon>Dreissenoidea</taxon>
        <taxon>Dreissenidae</taxon>
        <taxon>Dreissena</taxon>
    </lineage>
</organism>
<protein>
    <submittedName>
        <fullName evidence="1">Uncharacterized protein</fullName>
    </submittedName>
</protein>
<gene>
    <name evidence="1" type="ORF">DPMN_174055</name>
</gene>
<keyword evidence="2" id="KW-1185">Reference proteome</keyword>
<dbReference type="AlphaFoldDB" id="A0A9D4E3Y4"/>
<evidence type="ECO:0000313" key="1">
    <source>
        <dbReference type="EMBL" id="KAH3772711.1"/>
    </source>
</evidence>
<reference evidence="1" key="2">
    <citation type="submission" date="2020-11" db="EMBL/GenBank/DDBJ databases">
        <authorList>
            <person name="McCartney M.A."/>
            <person name="Auch B."/>
            <person name="Kono T."/>
            <person name="Mallez S."/>
            <person name="Becker A."/>
            <person name="Gohl D.M."/>
            <person name="Silverstein K.A.T."/>
            <person name="Koren S."/>
            <person name="Bechman K.B."/>
            <person name="Herman A."/>
            <person name="Abrahante J.E."/>
            <person name="Garbe J."/>
        </authorList>
    </citation>
    <scope>NUCLEOTIDE SEQUENCE</scope>
    <source>
        <strain evidence="1">Duluth1</strain>
        <tissue evidence="1">Whole animal</tissue>
    </source>
</reference>
<name>A0A9D4E3Y4_DREPO</name>
<comment type="caution">
    <text evidence="1">The sequence shown here is derived from an EMBL/GenBank/DDBJ whole genome shotgun (WGS) entry which is preliminary data.</text>
</comment>
<evidence type="ECO:0000313" key="2">
    <source>
        <dbReference type="Proteomes" id="UP000828390"/>
    </source>
</evidence>
<sequence length="95" mass="11066">MSTYNWRHVSILYDFTYVFFDIAGSNLVNDFKRNPELIRPYDIPFNPQTIFDYSGILTEASAYARGKFLGNEACLQSLYILAYCWRKCMVAVITL</sequence>
<dbReference type="EMBL" id="JAIWYP010000009">
    <property type="protein sequence ID" value="KAH3772711.1"/>
    <property type="molecule type" value="Genomic_DNA"/>
</dbReference>
<reference evidence="1" key="1">
    <citation type="journal article" date="2019" name="bioRxiv">
        <title>The Genome of the Zebra Mussel, Dreissena polymorpha: A Resource for Invasive Species Research.</title>
        <authorList>
            <person name="McCartney M.A."/>
            <person name="Auch B."/>
            <person name="Kono T."/>
            <person name="Mallez S."/>
            <person name="Zhang Y."/>
            <person name="Obille A."/>
            <person name="Becker A."/>
            <person name="Abrahante J.E."/>
            <person name="Garbe J."/>
            <person name="Badalamenti J.P."/>
            <person name="Herman A."/>
            <person name="Mangelson H."/>
            <person name="Liachko I."/>
            <person name="Sullivan S."/>
            <person name="Sone E.D."/>
            <person name="Koren S."/>
            <person name="Silverstein K.A.T."/>
            <person name="Beckman K.B."/>
            <person name="Gohl D.M."/>
        </authorList>
    </citation>
    <scope>NUCLEOTIDE SEQUENCE</scope>
    <source>
        <strain evidence="1">Duluth1</strain>
        <tissue evidence="1">Whole animal</tissue>
    </source>
</reference>
<dbReference type="Proteomes" id="UP000828390">
    <property type="component" value="Unassembled WGS sequence"/>
</dbReference>